<evidence type="ECO:0000256" key="1">
    <source>
        <dbReference type="SAM" id="MobiDB-lite"/>
    </source>
</evidence>
<proteinExistence type="predicted"/>
<organism evidence="2 3">
    <name type="scientific">Aldrovandia affinis</name>
    <dbReference type="NCBI Taxonomy" id="143900"/>
    <lineage>
        <taxon>Eukaryota</taxon>
        <taxon>Metazoa</taxon>
        <taxon>Chordata</taxon>
        <taxon>Craniata</taxon>
        <taxon>Vertebrata</taxon>
        <taxon>Euteleostomi</taxon>
        <taxon>Actinopterygii</taxon>
        <taxon>Neopterygii</taxon>
        <taxon>Teleostei</taxon>
        <taxon>Notacanthiformes</taxon>
        <taxon>Halosauridae</taxon>
        <taxon>Aldrovandia</taxon>
    </lineage>
</organism>
<dbReference type="EMBL" id="JAINUG010000055">
    <property type="protein sequence ID" value="KAJ8404007.1"/>
    <property type="molecule type" value="Genomic_DNA"/>
</dbReference>
<sequence length="134" mass="15408">MFPPPVIRLDIIAEQPSHIWAHNRGVFSPVVVHPFPKTEVRKVSTKRRKRKVTAILTDTPVKLALEQEAEERKRKKRKRRSRRHLRSQKKIQTKTSKPATNGGFSKLFGDKTPPVKERYGAQLPTTMSTAVLLH</sequence>
<evidence type="ECO:0000313" key="3">
    <source>
        <dbReference type="Proteomes" id="UP001221898"/>
    </source>
</evidence>
<comment type="caution">
    <text evidence="2">The sequence shown here is derived from an EMBL/GenBank/DDBJ whole genome shotgun (WGS) entry which is preliminary data.</text>
</comment>
<feature type="region of interest" description="Disordered" evidence="1">
    <location>
        <begin position="66"/>
        <end position="134"/>
    </location>
</feature>
<dbReference type="AlphaFoldDB" id="A0AAD7WP10"/>
<evidence type="ECO:0000313" key="2">
    <source>
        <dbReference type="EMBL" id="KAJ8404007.1"/>
    </source>
</evidence>
<protein>
    <submittedName>
        <fullName evidence="2">Uncharacterized protein</fullName>
    </submittedName>
</protein>
<accession>A0AAD7WP10</accession>
<dbReference type="Proteomes" id="UP001221898">
    <property type="component" value="Unassembled WGS sequence"/>
</dbReference>
<feature type="compositionally biased region" description="Basic residues" evidence="1">
    <location>
        <begin position="73"/>
        <end position="92"/>
    </location>
</feature>
<feature type="compositionally biased region" description="Polar residues" evidence="1">
    <location>
        <begin position="123"/>
        <end position="134"/>
    </location>
</feature>
<feature type="compositionally biased region" description="Polar residues" evidence="1">
    <location>
        <begin position="93"/>
        <end position="103"/>
    </location>
</feature>
<keyword evidence="3" id="KW-1185">Reference proteome</keyword>
<reference evidence="2" key="1">
    <citation type="journal article" date="2023" name="Science">
        <title>Genome structures resolve the early diversification of teleost fishes.</title>
        <authorList>
            <person name="Parey E."/>
            <person name="Louis A."/>
            <person name="Montfort J."/>
            <person name="Bouchez O."/>
            <person name="Roques C."/>
            <person name="Iampietro C."/>
            <person name="Lluch J."/>
            <person name="Castinel A."/>
            <person name="Donnadieu C."/>
            <person name="Desvignes T."/>
            <person name="Floi Bucao C."/>
            <person name="Jouanno E."/>
            <person name="Wen M."/>
            <person name="Mejri S."/>
            <person name="Dirks R."/>
            <person name="Jansen H."/>
            <person name="Henkel C."/>
            <person name="Chen W.J."/>
            <person name="Zahm M."/>
            <person name="Cabau C."/>
            <person name="Klopp C."/>
            <person name="Thompson A.W."/>
            <person name="Robinson-Rechavi M."/>
            <person name="Braasch I."/>
            <person name="Lecointre G."/>
            <person name="Bobe J."/>
            <person name="Postlethwait J.H."/>
            <person name="Berthelot C."/>
            <person name="Roest Crollius H."/>
            <person name="Guiguen Y."/>
        </authorList>
    </citation>
    <scope>NUCLEOTIDE SEQUENCE</scope>
    <source>
        <strain evidence="2">NC1722</strain>
    </source>
</reference>
<gene>
    <name evidence="2" type="ORF">AAFF_G00343570</name>
</gene>
<name>A0AAD7WP10_9TELE</name>